<dbReference type="Proteomes" id="UP000006882">
    <property type="component" value="Chromosome G6"/>
</dbReference>
<dbReference type="AlphaFoldDB" id="A0A251NSL3"/>
<name>A0A251NSL3_PRUPE</name>
<reference evidence="1 2" key="1">
    <citation type="journal article" date="2013" name="Nat. Genet.">
        <title>The high-quality draft genome of peach (Prunus persica) identifies unique patterns of genetic diversity, domestication and genome evolution.</title>
        <authorList>
            <consortium name="International Peach Genome Initiative"/>
            <person name="Verde I."/>
            <person name="Abbott A.G."/>
            <person name="Scalabrin S."/>
            <person name="Jung S."/>
            <person name="Shu S."/>
            <person name="Marroni F."/>
            <person name="Zhebentyayeva T."/>
            <person name="Dettori M.T."/>
            <person name="Grimwood J."/>
            <person name="Cattonaro F."/>
            <person name="Zuccolo A."/>
            <person name="Rossini L."/>
            <person name="Jenkins J."/>
            <person name="Vendramin E."/>
            <person name="Meisel L.A."/>
            <person name="Decroocq V."/>
            <person name="Sosinski B."/>
            <person name="Prochnik S."/>
            <person name="Mitros T."/>
            <person name="Policriti A."/>
            <person name="Cipriani G."/>
            <person name="Dondini L."/>
            <person name="Ficklin S."/>
            <person name="Goodstein D.M."/>
            <person name="Xuan P."/>
            <person name="Del Fabbro C."/>
            <person name="Aramini V."/>
            <person name="Copetti D."/>
            <person name="Gonzalez S."/>
            <person name="Horner D.S."/>
            <person name="Falchi R."/>
            <person name="Lucas S."/>
            <person name="Mica E."/>
            <person name="Maldonado J."/>
            <person name="Lazzari B."/>
            <person name="Bielenberg D."/>
            <person name="Pirona R."/>
            <person name="Miculan M."/>
            <person name="Barakat A."/>
            <person name="Testolin R."/>
            <person name="Stella A."/>
            <person name="Tartarini S."/>
            <person name="Tonutti P."/>
            <person name="Arus P."/>
            <person name="Orellana A."/>
            <person name="Wells C."/>
            <person name="Main D."/>
            <person name="Vizzotto G."/>
            <person name="Silva H."/>
            <person name="Salamini F."/>
            <person name="Schmutz J."/>
            <person name="Morgante M."/>
            <person name="Rokhsar D.S."/>
        </authorList>
    </citation>
    <scope>NUCLEOTIDE SEQUENCE [LARGE SCALE GENOMIC DNA]</scope>
    <source>
        <strain evidence="2">cv. Nemared</strain>
    </source>
</reference>
<evidence type="ECO:0000313" key="2">
    <source>
        <dbReference type="Proteomes" id="UP000006882"/>
    </source>
</evidence>
<proteinExistence type="predicted"/>
<protein>
    <submittedName>
        <fullName evidence="1">Uncharacterized protein</fullName>
    </submittedName>
</protein>
<evidence type="ECO:0000313" key="1">
    <source>
        <dbReference type="EMBL" id="ONI02296.1"/>
    </source>
</evidence>
<dbReference type="EMBL" id="CM007656">
    <property type="protein sequence ID" value="ONI02296.1"/>
    <property type="molecule type" value="Genomic_DNA"/>
</dbReference>
<gene>
    <name evidence="1" type="ORF">PRUPE_6G188900</name>
</gene>
<sequence>MSVESLAMAGVDYNMCYTNLEEMDGRDTDNAPQYLLAEEKPKDESEMNEKKELMVEKQPQVKENLKAWATVPHFHAVVIQDCREAI</sequence>
<keyword evidence="2" id="KW-1185">Reference proteome</keyword>
<dbReference type="Gramene" id="ONI02296">
    <property type="protein sequence ID" value="ONI02296"/>
    <property type="gene ID" value="PRUPE_6G188900"/>
</dbReference>
<accession>A0A251NSL3</accession>
<organism evidence="1 2">
    <name type="scientific">Prunus persica</name>
    <name type="common">Peach</name>
    <name type="synonym">Amygdalus persica</name>
    <dbReference type="NCBI Taxonomy" id="3760"/>
    <lineage>
        <taxon>Eukaryota</taxon>
        <taxon>Viridiplantae</taxon>
        <taxon>Streptophyta</taxon>
        <taxon>Embryophyta</taxon>
        <taxon>Tracheophyta</taxon>
        <taxon>Spermatophyta</taxon>
        <taxon>Magnoliopsida</taxon>
        <taxon>eudicotyledons</taxon>
        <taxon>Gunneridae</taxon>
        <taxon>Pentapetalae</taxon>
        <taxon>rosids</taxon>
        <taxon>fabids</taxon>
        <taxon>Rosales</taxon>
        <taxon>Rosaceae</taxon>
        <taxon>Amygdaloideae</taxon>
        <taxon>Amygdaleae</taxon>
        <taxon>Prunus</taxon>
    </lineage>
</organism>